<dbReference type="Pfam" id="PF05258">
    <property type="entry name" value="DciA"/>
    <property type="match status" value="1"/>
</dbReference>
<dbReference type="PIRSF" id="PIRSF032064">
    <property type="entry name" value="UCP032064"/>
    <property type="match status" value="1"/>
</dbReference>
<dbReference type="EMBL" id="JAAKGT010000002">
    <property type="protein sequence ID" value="NGM49553.1"/>
    <property type="molecule type" value="Genomic_DNA"/>
</dbReference>
<accession>A0A6G4QVP1</accession>
<feature type="compositionally biased region" description="Basic and acidic residues" evidence="1">
    <location>
        <begin position="144"/>
        <end position="154"/>
    </location>
</feature>
<name>A0A6G4QVP1_9CAUL</name>
<sequence length="182" mass="19903">MYRRTLPTADEALKILSRRRTRPPMRVPPPAGKSLAKFIRELDKKHGQGPGALQARWKEIVGESLARRTEPVRIIKSRTGEGGTLELRVDGPVASLIQHQVPQITQRLDLLLGKGAVTRLRIVQGPVRVAAAAASAPPRPRRRPPLDAAKERDLAAGLSDQPDGPLKEALLKLGRGVLRNES</sequence>
<evidence type="ECO:0000256" key="1">
    <source>
        <dbReference type="SAM" id="MobiDB-lite"/>
    </source>
</evidence>
<dbReference type="InterPro" id="IPR010593">
    <property type="entry name" value="DUF1159"/>
</dbReference>
<feature type="region of interest" description="Disordered" evidence="1">
    <location>
        <begin position="133"/>
        <end position="166"/>
    </location>
</feature>
<organism evidence="2">
    <name type="scientific">Caulobacter sp. 602-2</name>
    <dbReference type="NCBI Taxonomy" id="2710887"/>
    <lineage>
        <taxon>Bacteria</taxon>
        <taxon>Pseudomonadati</taxon>
        <taxon>Pseudomonadota</taxon>
        <taxon>Alphaproteobacteria</taxon>
        <taxon>Caulobacterales</taxon>
        <taxon>Caulobacteraceae</taxon>
        <taxon>Caulobacter</taxon>
    </lineage>
</organism>
<dbReference type="RefSeq" id="WP_165257526.1">
    <property type="nucleotide sequence ID" value="NZ_JAAKGT010000002.1"/>
</dbReference>
<protein>
    <submittedName>
        <fullName evidence="2">DUF721 domain-containing protein</fullName>
    </submittedName>
</protein>
<comment type="caution">
    <text evidence="2">The sequence shown here is derived from an EMBL/GenBank/DDBJ whole genome shotgun (WGS) entry which is preliminary data.</text>
</comment>
<gene>
    <name evidence="2" type="ORF">G5B46_08040</name>
</gene>
<proteinExistence type="predicted"/>
<dbReference type="AlphaFoldDB" id="A0A6G4QVP1"/>
<evidence type="ECO:0000313" key="2">
    <source>
        <dbReference type="EMBL" id="NGM49553.1"/>
    </source>
</evidence>
<reference evidence="2" key="1">
    <citation type="submission" date="2020-02" db="EMBL/GenBank/DDBJ databases">
        <authorList>
            <person name="Gao J."/>
            <person name="Sun J."/>
        </authorList>
    </citation>
    <scope>NUCLEOTIDE SEQUENCE</scope>
    <source>
        <strain evidence="2">602-2</strain>
    </source>
</reference>
<dbReference type="InterPro" id="IPR007922">
    <property type="entry name" value="DciA-like"/>
</dbReference>